<dbReference type="EMBL" id="MN740696">
    <property type="protein sequence ID" value="QHU08425.1"/>
    <property type="molecule type" value="Genomic_DNA"/>
</dbReference>
<name>A0A6C0JRN5_9ZZZZ</name>
<organism evidence="2">
    <name type="scientific">viral metagenome</name>
    <dbReference type="NCBI Taxonomy" id="1070528"/>
    <lineage>
        <taxon>unclassified sequences</taxon>
        <taxon>metagenomes</taxon>
        <taxon>organismal metagenomes</taxon>
    </lineage>
</organism>
<reference evidence="2" key="1">
    <citation type="journal article" date="2020" name="Nature">
        <title>Giant virus diversity and host interactions through global metagenomics.</title>
        <authorList>
            <person name="Schulz F."/>
            <person name="Roux S."/>
            <person name="Paez-Espino D."/>
            <person name="Jungbluth S."/>
            <person name="Walsh D.A."/>
            <person name="Denef V.J."/>
            <person name="McMahon K.D."/>
            <person name="Konstantinidis K.T."/>
            <person name="Eloe-Fadrosh E.A."/>
            <person name="Kyrpides N.C."/>
            <person name="Woyke T."/>
        </authorList>
    </citation>
    <scope>NUCLEOTIDE SEQUENCE</scope>
    <source>
        <strain evidence="2">GVMAG-S-1062768-28</strain>
    </source>
</reference>
<feature type="compositionally biased region" description="Acidic residues" evidence="1">
    <location>
        <begin position="200"/>
        <end position="217"/>
    </location>
</feature>
<protein>
    <submittedName>
        <fullName evidence="2">Uncharacterized protein</fullName>
    </submittedName>
</protein>
<accession>A0A6C0JRN5</accession>
<dbReference type="AlphaFoldDB" id="A0A6C0JRN5"/>
<sequence length="217" mass="25869">MPIITQQRYYNMYEDESGELFDLIMDLKKGWNYKFDGPYEEKDPHRDLLGRWRLEPVVIQPEIFDNEEEIEIDEDGYVNEFWQMLDCVEYQFAKCIPDVLGMVGRVNTNFGLLPCLNCLFYGFGPDHRFERCENCRFLAQDIALEDYILKVGTWTWASSDCRCDTYEDPCNPGEEYDETDYDDCDFPYNNRRRELFPEPGLDDQDYWSDDNDDNLSV</sequence>
<evidence type="ECO:0000256" key="1">
    <source>
        <dbReference type="SAM" id="MobiDB-lite"/>
    </source>
</evidence>
<proteinExistence type="predicted"/>
<feature type="region of interest" description="Disordered" evidence="1">
    <location>
        <begin position="196"/>
        <end position="217"/>
    </location>
</feature>
<evidence type="ECO:0000313" key="2">
    <source>
        <dbReference type="EMBL" id="QHU08425.1"/>
    </source>
</evidence>